<comment type="subunit">
    <text evidence="4">Homotrimer.</text>
</comment>
<evidence type="ECO:0000313" key="14">
    <source>
        <dbReference type="Proteomes" id="UP000204391"/>
    </source>
</evidence>
<dbReference type="PROSITE" id="PS51177">
    <property type="entry name" value="LUMAZINE_BIND"/>
    <property type="match status" value="2"/>
</dbReference>
<dbReference type="PANTHER" id="PTHR21098:SF12">
    <property type="entry name" value="RIBOFLAVIN SYNTHASE"/>
    <property type="match status" value="1"/>
</dbReference>
<dbReference type="PANTHER" id="PTHR21098">
    <property type="entry name" value="RIBOFLAVIN SYNTHASE ALPHA CHAIN"/>
    <property type="match status" value="1"/>
</dbReference>
<name>A0A221MH41_9BACI</name>
<dbReference type="InterPro" id="IPR023366">
    <property type="entry name" value="ATP_synth_asu-like_sf"/>
</dbReference>
<comment type="catalytic activity">
    <reaction evidence="1">
        <text>2 6,7-dimethyl-8-(1-D-ribityl)lumazine + H(+) = 5-amino-6-(D-ribitylamino)uracil + riboflavin</text>
        <dbReference type="Rhea" id="RHEA:20772"/>
        <dbReference type="ChEBI" id="CHEBI:15378"/>
        <dbReference type="ChEBI" id="CHEBI:15934"/>
        <dbReference type="ChEBI" id="CHEBI:57986"/>
        <dbReference type="ChEBI" id="CHEBI:58201"/>
        <dbReference type="EC" id="2.5.1.9"/>
    </reaction>
</comment>
<comment type="function">
    <text evidence="2">Catalyzes the dismutation of two molecules of 6,7-dimethyl-8-ribityllumazine, resulting in the formation of riboflavin and 5-amino-6-(D-ribitylamino)uracil.</text>
</comment>
<feature type="domain" description="Lumazine-binding" evidence="12">
    <location>
        <begin position="1"/>
        <end position="97"/>
    </location>
</feature>
<accession>A0A221MH41</accession>
<keyword evidence="14" id="KW-1185">Reference proteome</keyword>
<dbReference type="GO" id="GO:0009231">
    <property type="term" value="P:riboflavin biosynthetic process"/>
    <property type="evidence" value="ECO:0007669"/>
    <property type="project" value="UniProtKB-KW"/>
</dbReference>
<keyword evidence="9" id="KW-0677">Repeat</keyword>
<evidence type="ECO:0000256" key="4">
    <source>
        <dbReference type="ARBA" id="ARBA00011233"/>
    </source>
</evidence>
<dbReference type="NCBIfam" id="NF006767">
    <property type="entry name" value="PRK09289.1"/>
    <property type="match status" value="1"/>
</dbReference>
<evidence type="ECO:0000313" key="13">
    <source>
        <dbReference type="EMBL" id="ASN06932.1"/>
    </source>
</evidence>
<protein>
    <recommendedName>
        <fullName evidence="6 10">Riboflavin synthase</fullName>
        <ecNumber evidence="5 10">2.5.1.9</ecNumber>
    </recommendedName>
</protein>
<evidence type="ECO:0000256" key="11">
    <source>
        <dbReference type="PROSITE-ProRule" id="PRU00524"/>
    </source>
</evidence>
<keyword evidence="7" id="KW-0686">Riboflavin biosynthesis</keyword>
<sequence length="215" mass="23286">MFTGIIEELGQVKKIERQSANSVELTIHAKTINSDMKIGDSISVNGICLTVTTFDANKFSVDVMPETIKATSLNTLKSGSAVNLERAMHANGRFGGHFVSGHIDGTGKITRKEKQENAIYYDIEVPVELQSYLLKKGSIAVDGVSLTVFEVNDQTLTISLIPHTVAQTVLGEKTVGSIVNIECDMLAKYVGQMIKQTETGNSGINQAFLTNNGYL</sequence>
<dbReference type="EMBL" id="CP022437">
    <property type="protein sequence ID" value="ASN06932.1"/>
    <property type="molecule type" value="Genomic_DNA"/>
</dbReference>
<dbReference type="PIRSF" id="PIRSF000498">
    <property type="entry name" value="Riboflavin_syn_A"/>
    <property type="match status" value="1"/>
</dbReference>
<dbReference type="InterPro" id="IPR001783">
    <property type="entry name" value="Lumazine-bd"/>
</dbReference>
<evidence type="ECO:0000256" key="9">
    <source>
        <dbReference type="ARBA" id="ARBA00022737"/>
    </source>
</evidence>
<organism evidence="13 14">
    <name type="scientific">Virgibacillus necropolis</name>
    <dbReference type="NCBI Taxonomy" id="163877"/>
    <lineage>
        <taxon>Bacteria</taxon>
        <taxon>Bacillati</taxon>
        <taxon>Bacillota</taxon>
        <taxon>Bacilli</taxon>
        <taxon>Bacillales</taxon>
        <taxon>Bacillaceae</taxon>
        <taxon>Virgibacillus</taxon>
    </lineage>
</organism>
<dbReference type="FunFam" id="2.40.30.20:FF:000004">
    <property type="entry name" value="Riboflavin synthase, alpha subunit"/>
    <property type="match status" value="1"/>
</dbReference>
<dbReference type="FunFam" id="2.40.30.20:FF:000003">
    <property type="entry name" value="Riboflavin synthase, alpha subunit"/>
    <property type="match status" value="1"/>
</dbReference>
<dbReference type="Pfam" id="PF00677">
    <property type="entry name" value="Lum_binding"/>
    <property type="match status" value="2"/>
</dbReference>
<feature type="repeat" description="Lumazine-binding" evidence="11">
    <location>
        <begin position="98"/>
        <end position="194"/>
    </location>
</feature>
<dbReference type="NCBIfam" id="TIGR00187">
    <property type="entry name" value="ribE"/>
    <property type="match status" value="1"/>
</dbReference>
<dbReference type="AlphaFoldDB" id="A0A221MH41"/>
<proteinExistence type="predicted"/>
<feature type="domain" description="Lumazine-binding" evidence="12">
    <location>
        <begin position="98"/>
        <end position="194"/>
    </location>
</feature>
<dbReference type="SUPFAM" id="SSF63380">
    <property type="entry name" value="Riboflavin synthase domain-like"/>
    <property type="match status" value="2"/>
</dbReference>
<evidence type="ECO:0000256" key="1">
    <source>
        <dbReference type="ARBA" id="ARBA00000968"/>
    </source>
</evidence>
<evidence type="ECO:0000256" key="3">
    <source>
        <dbReference type="ARBA" id="ARBA00004887"/>
    </source>
</evidence>
<reference evidence="13 14" key="1">
    <citation type="journal article" date="2003" name="Int. J. Syst. Evol. Microbiol.">
        <title>Virgibacillus carmonensis sp. nov., Virgibacillus necropolis sp. nov. and Virgibacillus picturae sp. nov., three novel species isolated from deteriorated mural paintings, transfer of the species of the genus salibacillus to Virgibacillus, as Virgibacillus marismortui comb. nov. and Virgibacillus salexigens comb. nov., and emended description of the genus Virgibacillus.</title>
        <authorList>
            <person name="Heyrman J."/>
            <person name="Logan N.A."/>
            <person name="Busse H.J."/>
            <person name="Balcaen A."/>
            <person name="Lebbe L."/>
            <person name="Rodriguez-Diaz M."/>
            <person name="Swings J."/>
            <person name="De Vos P."/>
        </authorList>
    </citation>
    <scope>NUCLEOTIDE SEQUENCE [LARGE SCALE GENOMIC DNA]</scope>
    <source>
        <strain evidence="13 14">LMG 19488</strain>
    </source>
</reference>
<dbReference type="KEGG" id="vne:CFK40_18900"/>
<dbReference type="Proteomes" id="UP000204391">
    <property type="component" value="Chromosome"/>
</dbReference>
<dbReference type="CDD" id="cd00402">
    <property type="entry name" value="Riboflavin_synthase_like"/>
    <property type="match status" value="1"/>
</dbReference>
<dbReference type="GO" id="GO:0004746">
    <property type="term" value="F:riboflavin synthase activity"/>
    <property type="evidence" value="ECO:0007669"/>
    <property type="project" value="UniProtKB-UniRule"/>
</dbReference>
<evidence type="ECO:0000256" key="8">
    <source>
        <dbReference type="ARBA" id="ARBA00022679"/>
    </source>
</evidence>
<dbReference type="InterPro" id="IPR026017">
    <property type="entry name" value="Lumazine-bd_dom"/>
</dbReference>
<evidence type="ECO:0000259" key="12">
    <source>
        <dbReference type="PROSITE" id="PS51177"/>
    </source>
</evidence>
<evidence type="ECO:0000256" key="10">
    <source>
        <dbReference type="NCBIfam" id="TIGR00187"/>
    </source>
</evidence>
<evidence type="ECO:0000256" key="6">
    <source>
        <dbReference type="ARBA" id="ARBA00013950"/>
    </source>
</evidence>
<evidence type="ECO:0000256" key="7">
    <source>
        <dbReference type="ARBA" id="ARBA00022619"/>
    </source>
</evidence>
<dbReference type="Gene3D" id="2.40.30.20">
    <property type="match status" value="2"/>
</dbReference>
<dbReference type="EC" id="2.5.1.9" evidence="5 10"/>
<dbReference type="InterPro" id="IPR017938">
    <property type="entry name" value="Riboflavin_synthase-like_b-brl"/>
</dbReference>
<keyword evidence="8" id="KW-0808">Transferase</keyword>
<gene>
    <name evidence="13" type="ORF">CFK40_18900</name>
</gene>
<feature type="repeat" description="Lumazine-binding" evidence="11">
    <location>
        <begin position="1"/>
        <end position="97"/>
    </location>
</feature>
<dbReference type="RefSeq" id="WP_089533927.1">
    <property type="nucleotide sequence ID" value="NZ_CP022437.1"/>
</dbReference>
<evidence type="ECO:0000256" key="5">
    <source>
        <dbReference type="ARBA" id="ARBA00012827"/>
    </source>
</evidence>
<dbReference type="OrthoDB" id="9788537at2"/>
<evidence type="ECO:0000256" key="2">
    <source>
        <dbReference type="ARBA" id="ARBA00002803"/>
    </source>
</evidence>
<comment type="pathway">
    <text evidence="3">Cofactor biosynthesis; riboflavin biosynthesis; riboflavin from 2-hydroxy-3-oxobutyl phosphate and 5-amino-6-(D-ribitylamino)uracil: step 2/2.</text>
</comment>
<dbReference type="NCBIfam" id="NF009566">
    <property type="entry name" value="PRK13020.1"/>
    <property type="match status" value="1"/>
</dbReference>